<comment type="caution">
    <text evidence="8">The sequence shown here is derived from an EMBL/GenBank/DDBJ whole genome shotgun (WGS) entry which is preliminary data.</text>
</comment>
<evidence type="ECO:0000256" key="5">
    <source>
        <dbReference type="ARBA" id="ARBA00022989"/>
    </source>
</evidence>
<sequence length="139" mass="15937">MKKFLSPDCKIWYEPGMAFVRILTGLFMVYHGWEIFNDQKMQDYAKWLTDLHFPYAATMAFVGKAAELLSGFLLTLGLFTRLAVIPLACTMLVITFGMGKGKIFYEDQHPFLFVLISLVFFFAGPGKYSLDHILFGRNK</sequence>
<organism evidence="8 9">
    <name type="scientific">Flavihumibacter stibioxidans</name>
    <dbReference type="NCBI Taxonomy" id="1834163"/>
    <lineage>
        <taxon>Bacteria</taxon>
        <taxon>Pseudomonadati</taxon>
        <taxon>Bacteroidota</taxon>
        <taxon>Chitinophagia</taxon>
        <taxon>Chitinophagales</taxon>
        <taxon>Chitinophagaceae</taxon>
        <taxon>Flavihumibacter</taxon>
    </lineage>
</organism>
<dbReference type="InterPro" id="IPR051907">
    <property type="entry name" value="DoxX-like_oxidoreductase"/>
</dbReference>
<dbReference type="PANTHER" id="PTHR33452">
    <property type="entry name" value="OXIDOREDUCTASE CATD-RELATED"/>
    <property type="match status" value="1"/>
</dbReference>
<evidence type="ECO:0000256" key="4">
    <source>
        <dbReference type="ARBA" id="ARBA00022692"/>
    </source>
</evidence>
<evidence type="ECO:0000256" key="3">
    <source>
        <dbReference type="ARBA" id="ARBA00022475"/>
    </source>
</evidence>
<evidence type="ECO:0000256" key="2">
    <source>
        <dbReference type="ARBA" id="ARBA00006679"/>
    </source>
</evidence>
<dbReference type="RefSeq" id="WP_187256546.1">
    <property type="nucleotide sequence ID" value="NZ_JBHULF010000014.1"/>
</dbReference>
<keyword evidence="3" id="KW-1003">Cell membrane</keyword>
<name>A0ABR7M877_9BACT</name>
<dbReference type="Proteomes" id="UP000765802">
    <property type="component" value="Unassembled WGS sequence"/>
</dbReference>
<keyword evidence="6 7" id="KW-0472">Membrane</keyword>
<protein>
    <recommendedName>
        <fullName evidence="10">DoxX family protein</fullName>
    </recommendedName>
</protein>
<evidence type="ECO:0000313" key="9">
    <source>
        <dbReference type="Proteomes" id="UP000765802"/>
    </source>
</evidence>
<comment type="subcellular location">
    <subcellularLocation>
        <location evidence="1">Cell membrane</location>
        <topology evidence="1">Multi-pass membrane protein</topology>
    </subcellularLocation>
</comment>
<evidence type="ECO:0000256" key="6">
    <source>
        <dbReference type="ARBA" id="ARBA00023136"/>
    </source>
</evidence>
<evidence type="ECO:0000256" key="7">
    <source>
        <dbReference type="SAM" id="Phobius"/>
    </source>
</evidence>
<comment type="similarity">
    <text evidence="2">Belongs to the DoxX family.</text>
</comment>
<dbReference type="InterPro" id="IPR032808">
    <property type="entry name" value="DoxX"/>
</dbReference>
<evidence type="ECO:0000313" key="8">
    <source>
        <dbReference type="EMBL" id="MBC6491235.1"/>
    </source>
</evidence>
<dbReference type="Pfam" id="PF07681">
    <property type="entry name" value="DoxX"/>
    <property type="match status" value="1"/>
</dbReference>
<evidence type="ECO:0000256" key="1">
    <source>
        <dbReference type="ARBA" id="ARBA00004651"/>
    </source>
</evidence>
<gene>
    <name evidence="8" type="ORF">BC349_09340</name>
</gene>
<evidence type="ECO:0008006" key="10">
    <source>
        <dbReference type="Google" id="ProtNLM"/>
    </source>
</evidence>
<feature type="transmembrane region" description="Helical" evidence="7">
    <location>
        <begin position="111"/>
        <end position="130"/>
    </location>
</feature>
<reference evidence="8 9" key="1">
    <citation type="submission" date="2016-07" db="EMBL/GenBank/DDBJ databases">
        <title>Genome analysis of Flavihumibacter stibioxidans YS-17.</title>
        <authorList>
            <person name="Shi K."/>
            <person name="Han Y."/>
            <person name="Wang G."/>
        </authorList>
    </citation>
    <scope>NUCLEOTIDE SEQUENCE [LARGE SCALE GENOMIC DNA]</scope>
    <source>
        <strain evidence="8 9">YS-17</strain>
    </source>
</reference>
<feature type="transmembrane region" description="Helical" evidence="7">
    <location>
        <begin position="82"/>
        <end position="99"/>
    </location>
</feature>
<keyword evidence="4 7" id="KW-0812">Transmembrane</keyword>
<keyword evidence="9" id="KW-1185">Reference proteome</keyword>
<dbReference type="PANTHER" id="PTHR33452:SF1">
    <property type="entry name" value="INNER MEMBRANE PROTEIN YPHA-RELATED"/>
    <property type="match status" value="1"/>
</dbReference>
<feature type="transmembrane region" description="Helical" evidence="7">
    <location>
        <begin position="12"/>
        <end position="33"/>
    </location>
</feature>
<proteinExistence type="inferred from homology"/>
<dbReference type="EMBL" id="MBUA01000012">
    <property type="protein sequence ID" value="MBC6491235.1"/>
    <property type="molecule type" value="Genomic_DNA"/>
</dbReference>
<keyword evidence="5 7" id="KW-1133">Transmembrane helix</keyword>
<accession>A0ABR7M877</accession>